<dbReference type="CDD" id="cd20293">
    <property type="entry name" value="cupin_HutD_N"/>
    <property type="match status" value="1"/>
</dbReference>
<dbReference type="PANTHER" id="PTHR37943:SF1">
    <property type="entry name" value="PROTEIN VES"/>
    <property type="match status" value="1"/>
</dbReference>
<dbReference type="EMBL" id="JAHKNG010000044">
    <property type="protein sequence ID" value="MBU3031889.1"/>
    <property type="molecule type" value="Genomic_DNA"/>
</dbReference>
<proteinExistence type="predicted"/>
<evidence type="ECO:0000313" key="1">
    <source>
        <dbReference type="EMBL" id="MBU3031889.1"/>
    </source>
</evidence>
<dbReference type="Pfam" id="PF05962">
    <property type="entry name" value="HutD"/>
    <property type="match status" value="1"/>
</dbReference>
<dbReference type="InterPro" id="IPR010282">
    <property type="entry name" value="Uncharacterised_HutD/Ves"/>
</dbReference>
<sequence length="187" mass="20221">MRLVRWGEGKAMPWKNGGGITHEVAVSPPAAGLADFDWRISMAEVASDGPFSRFEGVDRTLCLMRGAGMILTLPEERRQLTAGDPMIRFPGEAEVMARLSDGPILDLNIMTRRARLRHRVLALDVTGEIRPDLPAILAVICRRGEVSVSGRTLGARDCAFPGEAGLQIAGEGAVFIVQCQPAPFVET</sequence>
<dbReference type="RefSeq" id="WP_216034508.1">
    <property type="nucleotide sequence ID" value="NZ_JAHKNG010000044.1"/>
</dbReference>
<dbReference type="Proteomes" id="UP001166191">
    <property type="component" value="Unassembled WGS sequence"/>
</dbReference>
<accession>A0ABS6AMS3</accession>
<keyword evidence="2" id="KW-1185">Reference proteome</keyword>
<comment type="caution">
    <text evidence="1">The sequence shown here is derived from an EMBL/GenBank/DDBJ whole genome shotgun (WGS) entry which is preliminary data.</text>
</comment>
<gene>
    <name evidence="1" type="ORF">KNW02_17420</name>
</gene>
<reference evidence="1" key="1">
    <citation type="submission" date="2021-06" db="EMBL/GenBank/DDBJ databases">
        <title>Paracoccus bacterium XHP0099 sp. nov., isolated from the surface waters of the Yellow Sea.</title>
        <authorList>
            <person name="Xue H."/>
            <person name="Zhang D."/>
        </authorList>
    </citation>
    <scope>NUCLEOTIDE SEQUENCE</scope>
    <source>
        <strain evidence="1">XHP0099</strain>
    </source>
</reference>
<protein>
    <submittedName>
        <fullName evidence="1">HutD family protein</fullName>
    </submittedName>
</protein>
<organism evidence="1 2">
    <name type="scientific">Paracoccus marinaquae</name>
    <dbReference type="NCBI Taxonomy" id="2841926"/>
    <lineage>
        <taxon>Bacteria</taxon>
        <taxon>Pseudomonadati</taxon>
        <taxon>Pseudomonadota</taxon>
        <taxon>Alphaproteobacteria</taxon>
        <taxon>Rhodobacterales</taxon>
        <taxon>Paracoccaceae</taxon>
        <taxon>Paracoccus</taxon>
    </lineage>
</organism>
<evidence type="ECO:0000313" key="2">
    <source>
        <dbReference type="Proteomes" id="UP001166191"/>
    </source>
</evidence>
<dbReference type="PANTHER" id="PTHR37943">
    <property type="entry name" value="PROTEIN VES"/>
    <property type="match status" value="1"/>
</dbReference>
<name>A0ABS6AMS3_9RHOB</name>